<dbReference type="InParanoid" id="A0A0G4H4A3"/>
<evidence type="ECO:0000313" key="3">
    <source>
        <dbReference type="Proteomes" id="UP000041254"/>
    </source>
</evidence>
<dbReference type="EMBL" id="CDMY01000989">
    <property type="protein sequence ID" value="CEM38592.1"/>
    <property type="molecule type" value="Genomic_DNA"/>
</dbReference>
<dbReference type="AlphaFoldDB" id="A0A0G4H4A3"/>
<reference evidence="2 3" key="1">
    <citation type="submission" date="2014-11" db="EMBL/GenBank/DDBJ databases">
        <authorList>
            <person name="Zhu J."/>
            <person name="Qi W."/>
            <person name="Song R."/>
        </authorList>
    </citation>
    <scope>NUCLEOTIDE SEQUENCE [LARGE SCALE GENOMIC DNA]</scope>
</reference>
<feature type="chain" id="PRO_5005191095" evidence="1">
    <location>
        <begin position="34"/>
        <end position="390"/>
    </location>
</feature>
<feature type="signal peptide" evidence="1">
    <location>
        <begin position="1"/>
        <end position="33"/>
    </location>
</feature>
<dbReference type="Proteomes" id="UP000041254">
    <property type="component" value="Unassembled WGS sequence"/>
</dbReference>
<organism evidence="2 3">
    <name type="scientific">Vitrella brassicaformis (strain CCMP3155)</name>
    <dbReference type="NCBI Taxonomy" id="1169540"/>
    <lineage>
        <taxon>Eukaryota</taxon>
        <taxon>Sar</taxon>
        <taxon>Alveolata</taxon>
        <taxon>Colpodellida</taxon>
        <taxon>Vitrellaceae</taxon>
        <taxon>Vitrella</taxon>
    </lineage>
</organism>
<keyword evidence="1" id="KW-0732">Signal</keyword>
<proteinExistence type="predicted"/>
<dbReference type="VEuPathDB" id="CryptoDB:Vbra_10586"/>
<sequence>MSPPFFPSSRPSAMLPLLLLSLFLVAQPPAIRGQPAEQNIFPAFDYYSERLNSGHWNGKRLTAGNTTIRLERDIIEYDRSGWTAEQMDALTNDTYCADKLWTPSRCYTPSCAAQEPPACRGLGILSPFKTRGYTKCAVISSSNPYWRPYADLIIDAIRRENMTLTLLMDIPGDPANNLPLIALGYAADEAINDTYGNWTFEHQDPLNPGTNKTYGPKLLGNNHLGEDFAQGLKDTGIEVLFHHGFADSLTLGPDNYDKMNMDVENEFNQILIDKGVDLKASRSINQAGTFRDAQIATADTYYQYGAHNLTDFLLTNAEWTSKVNCYDAFLDVWSSDLIADYNAWPNRTTDYDRMVNQHLHAAHLLAIAISMLTEWSPDMDTNRAAIKAAL</sequence>
<evidence type="ECO:0000313" key="2">
    <source>
        <dbReference type="EMBL" id="CEM38592.1"/>
    </source>
</evidence>
<name>A0A0G4H4A3_VITBC</name>
<gene>
    <name evidence="2" type="ORF">Vbra_10586</name>
</gene>
<accession>A0A0G4H4A3</accession>
<evidence type="ECO:0000256" key="1">
    <source>
        <dbReference type="SAM" id="SignalP"/>
    </source>
</evidence>
<keyword evidence="3" id="KW-1185">Reference proteome</keyword>
<protein>
    <submittedName>
        <fullName evidence="2">Uncharacterized protein</fullName>
    </submittedName>
</protein>
<dbReference type="PhylomeDB" id="A0A0G4H4A3"/>